<evidence type="ECO:0000313" key="2">
    <source>
        <dbReference type="Proteomes" id="UP000267096"/>
    </source>
</evidence>
<sequence>MYIVYKNSRGKYFHYPILERYDENLKTSLLYVDYGDDRCAEFMRLGALIKYYCERVHTKTKLNFSTYASLHSYSQ</sequence>
<feature type="non-terminal residue" evidence="1">
    <location>
        <position position="75"/>
    </location>
</feature>
<proteinExistence type="predicted"/>
<gene>
    <name evidence="1" type="ORF">ASIM_LOCUS7576</name>
</gene>
<organism evidence="1 2">
    <name type="scientific">Anisakis simplex</name>
    <name type="common">Herring worm</name>
    <dbReference type="NCBI Taxonomy" id="6269"/>
    <lineage>
        <taxon>Eukaryota</taxon>
        <taxon>Metazoa</taxon>
        <taxon>Ecdysozoa</taxon>
        <taxon>Nematoda</taxon>
        <taxon>Chromadorea</taxon>
        <taxon>Rhabditida</taxon>
        <taxon>Spirurina</taxon>
        <taxon>Ascaridomorpha</taxon>
        <taxon>Ascaridoidea</taxon>
        <taxon>Anisakidae</taxon>
        <taxon>Anisakis</taxon>
        <taxon>Anisakis simplex complex</taxon>
    </lineage>
</organism>
<dbReference type="OrthoDB" id="5795861at2759"/>
<reference evidence="1 2" key="1">
    <citation type="submission" date="2018-11" db="EMBL/GenBank/DDBJ databases">
        <authorList>
            <consortium name="Pathogen Informatics"/>
        </authorList>
    </citation>
    <scope>NUCLEOTIDE SEQUENCE [LARGE SCALE GENOMIC DNA]</scope>
</reference>
<dbReference type="AlphaFoldDB" id="A0A3P6P044"/>
<dbReference type="EMBL" id="UYRR01018603">
    <property type="protein sequence ID" value="VDK29509.1"/>
    <property type="molecule type" value="Genomic_DNA"/>
</dbReference>
<keyword evidence="2" id="KW-1185">Reference proteome</keyword>
<evidence type="ECO:0000313" key="1">
    <source>
        <dbReference type="EMBL" id="VDK29509.1"/>
    </source>
</evidence>
<accession>A0A3P6P044</accession>
<name>A0A3P6P044_ANISI</name>
<dbReference type="Proteomes" id="UP000267096">
    <property type="component" value="Unassembled WGS sequence"/>
</dbReference>
<protein>
    <submittedName>
        <fullName evidence="1">Uncharacterized protein</fullName>
    </submittedName>
</protein>